<dbReference type="STRING" id="1129794.C427_2753"/>
<evidence type="ECO:0000313" key="1">
    <source>
        <dbReference type="EMBL" id="AGH44862.1"/>
    </source>
</evidence>
<reference evidence="1 2" key="1">
    <citation type="journal article" date="2013" name="Genome Announc.">
        <title>Complete Genome Sequence of Glaciecola psychrophila Strain 170T.</title>
        <authorList>
            <person name="Yin J."/>
            <person name="Chen J."/>
            <person name="Liu G."/>
            <person name="Yu Y."/>
            <person name="Song L."/>
            <person name="Wang X."/>
            <person name="Qu X."/>
        </authorList>
    </citation>
    <scope>NUCLEOTIDE SEQUENCE [LARGE SCALE GENOMIC DNA]</scope>
    <source>
        <strain evidence="1 2">170</strain>
    </source>
</reference>
<dbReference type="EMBL" id="CP003837">
    <property type="protein sequence ID" value="AGH44862.1"/>
    <property type="molecule type" value="Genomic_DNA"/>
</dbReference>
<sequence>MSTTGKWAIKTQCLLSGIAYKKRIVEHYTVLVCYANQAVRKLSSVSH</sequence>
<dbReference type="PATRIC" id="fig|1129794.4.peg.2737"/>
<protein>
    <submittedName>
        <fullName evidence="1">Uncharacterized protein</fullName>
    </submittedName>
</protein>
<dbReference type="AlphaFoldDB" id="K6YU28"/>
<proteinExistence type="predicted"/>
<organism evidence="1 2">
    <name type="scientific">Paraglaciecola psychrophila 170</name>
    <dbReference type="NCBI Taxonomy" id="1129794"/>
    <lineage>
        <taxon>Bacteria</taxon>
        <taxon>Pseudomonadati</taxon>
        <taxon>Pseudomonadota</taxon>
        <taxon>Gammaproteobacteria</taxon>
        <taxon>Alteromonadales</taxon>
        <taxon>Alteromonadaceae</taxon>
        <taxon>Paraglaciecola</taxon>
    </lineage>
</organism>
<accession>K6YU28</accession>
<dbReference type="Proteomes" id="UP000011864">
    <property type="component" value="Chromosome"/>
</dbReference>
<gene>
    <name evidence="1" type="ORF">C427_2753</name>
</gene>
<keyword evidence="2" id="KW-1185">Reference proteome</keyword>
<name>K6YU28_9ALTE</name>
<evidence type="ECO:0000313" key="2">
    <source>
        <dbReference type="Proteomes" id="UP000011864"/>
    </source>
</evidence>
<dbReference type="HOGENOM" id="CLU_3171255_0_0_6"/>
<dbReference type="KEGG" id="gps:C427_2753"/>